<keyword evidence="3" id="KW-1185">Reference proteome</keyword>
<dbReference type="Proteomes" id="UP000267029">
    <property type="component" value="Unassembled WGS sequence"/>
</dbReference>
<dbReference type="PANTHER" id="PTHR21725:SF1">
    <property type="entry name" value="E3 UBIQUITIN-PROTEIN LIGASE UBR4"/>
    <property type="match status" value="1"/>
</dbReference>
<evidence type="ECO:0000313" key="3">
    <source>
        <dbReference type="Proteomes" id="UP000267029"/>
    </source>
</evidence>
<reference evidence="2 3" key="1">
    <citation type="submission" date="2018-10" db="EMBL/GenBank/DDBJ databases">
        <authorList>
            <consortium name="Pathogen Informatics"/>
        </authorList>
    </citation>
    <scope>NUCLEOTIDE SEQUENCE [LARGE SCALE GENOMIC DNA]</scope>
</reference>
<dbReference type="Pfam" id="PF13764">
    <property type="entry name" value="E3_UbLigase_R4"/>
    <property type="match status" value="1"/>
</dbReference>
<gene>
    <name evidence="2" type="ORF">MCOS_LOCUS542</name>
</gene>
<sequence length="202" mass="23143">MEQLCAPVCPIETEIPPFPVRLSVWRDQEEYLFVRRIREVVMSNTRGFGPTISDVINYICTENNLTTDMRLEMVCENQILMPQLLLRDVYTHIWLANPNNANAVMELVYRIPGLEEDNLPYVETIPHPPIPPEQYSHLVVLAEHPHGLAGILNRLATVNDALKCCDLLHVSVHLLEYCLKVPQCQARLVDPQYRYVGPCSIL</sequence>
<organism evidence="2 3">
    <name type="scientific">Mesocestoides corti</name>
    <name type="common">Flatworm</name>
    <dbReference type="NCBI Taxonomy" id="53468"/>
    <lineage>
        <taxon>Eukaryota</taxon>
        <taxon>Metazoa</taxon>
        <taxon>Spiralia</taxon>
        <taxon>Lophotrochozoa</taxon>
        <taxon>Platyhelminthes</taxon>
        <taxon>Cestoda</taxon>
        <taxon>Eucestoda</taxon>
        <taxon>Cyclophyllidea</taxon>
        <taxon>Mesocestoididae</taxon>
        <taxon>Mesocestoides</taxon>
    </lineage>
</organism>
<name>A0A3P6HE79_MESCO</name>
<dbReference type="STRING" id="53468.A0A3P6HE79"/>
<dbReference type="OrthoDB" id="30336at2759"/>
<proteinExistence type="predicted"/>
<protein>
    <recommendedName>
        <fullName evidence="1">E3 ubiquitin ligase UBR4 C-terminal domain-containing protein</fullName>
    </recommendedName>
</protein>
<dbReference type="AlphaFoldDB" id="A0A3P6HE79"/>
<evidence type="ECO:0000313" key="2">
    <source>
        <dbReference type="EMBL" id="VDD74539.1"/>
    </source>
</evidence>
<evidence type="ECO:0000259" key="1">
    <source>
        <dbReference type="Pfam" id="PF13764"/>
    </source>
</evidence>
<accession>A0A3P6HE79</accession>
<dbReference type="InterPro" id="IPR025704">
    <property type="entry name" value="E3_Ub_ligase_UBR4_C"/>
</dbReference>
<feature type="domain" description="E3 ubiquitin ligase UBR4 C-terminal" evidence="1">
    <location>
        <begin position="43"/>
        <end position="190"/>
    </location>
</feature>
<dbReference type="EMBL" id="UXSR01000049">
    <property type="protein sequence ID" value="VDD74539.1"/>
    <property type="molecule type" value="Genomic_DNA"/>
</dbReference>
<dbReference type="InterPro" id="IPR045189">
    <property type="entry name" value="UBR4-like"/>
</dbReference>
<dbReference type="PANTHER" id="PTHR21725">
    <property type="entry name" value="E3 UBIQUITIN-PROTEIN LIGASE UBR4"/>
    <property type="match status" value="1"/>
</dbReference>